<keyword evidence="11" id="KW-1185">Reference proteome</keyword>
<evidence type="ECO:0000256" key="7">
    <source>
        <dbReference type="ARBA" id="ARBA00022821"/>
    </source>
</evidence>
<dbReference type="PANTHER" id="PTHR36788">
    <property type="entry name" value="DEFENSIN-LIKE PROTEIN 183"/>
    <property type="match status" value="1"/>
</dbReference>
<gene>
    <name evidence="10" type="ORF">TAV2_LOCUS23658</name>
</gene>
<evidence type="ECO:0000256" key="9">
    <source>
        <dbReference type="RuleBase" id="RU367109"/>
    </source>
</evidence>
<proteinExistence type="inferred from homology"/>
<protein>
    <recommendedName>
        <fullName evidence="9">Defensin-like protein</fullName>
    </recommendedName>
</protein>
<accession>A0AAU9T425</accession>
<dbReference type="InterPro" id="IPR039641">
    <property type="entry name" value="LCR"/>
</dbReference>
<keyword evidence="6 9" id="KW-0732">Signal</keyword>
<keyword evidence="4 9" id="KW-0929">Antimicrobial</keyword>
<keyword evidence="7 9" id="KW-0611">Plant defense</keyword>
<evidence type="ECO:0000256" key="3">
    <source>
        <dbReference type="ARBA" id="ARBA00022525"/>
    </source>
</evidence>
<evidence type="ECO:0000256" key="2">
    <source>
        <dbReference type="ARBA" id="ARBA00006722"/>
    </source>
</evidence>
<reference evidence="10 11" key="1">
    <citation type="submission" date="2022-03" db="EMBL/GenBank/DDBJ databases">
        <authorList>
            <person name="Nunn A."/>
            <person name="Chopra R."/>
            <person name="Nunn A."/>
            <person name="Contreras Garrido A."/>
        </authorList>
    </citation>
    <scope>NUCLEOTIDE SEQUENCE [LARGE SCALE GENOMIC DNA]</scope>
</reference>
<dbReference type="EMBL" id="OU466863">
    <property type="protein sequence ID" value="CAH2077379.1"/>
    <property type="molecule type" value="Genomic_DNA"/>
</dbReference>
<feature type="signal peptide" evidence="9">
    <location>
        <begin position="1"/>
        <end position="26"/>
    </location>
</feature>
<sequence length="126" mass="13310">MQRITSLTFLVTLLIVFTSVVNQSRAATCNETLGSCENCDKKCLTKYGPSVKTHCDGPGGMCTCVYGCGPPSPIKPMKVCIGSTGLCTSKCAGSCCDRNCALKYNAGRGACSQLGDYIVCECEYTC</sequence>
<feature type="chain" id="PRO_5043108023" description="Defensin-like protein" evidence="9">
    <location>
        <begin position="27"/>
        <end position="126"/>
    </location>
</feature>
<comment type="subcellular location">
    <subcellularLocation>
        <location evidence="1 9">Secreted</location>
    </subcellularLocation>
</comment>
<dbReference type="PANTHER" id="PTHR36788:SF4">
    <property type="entry name" value="DEFENSIN-LIKE PROTEIN 181-RELATED"/>
    <property type="match status" value="1"/>
</dbReference>
<dbReference type="GO" id="GO:0031640">
    <property type="term" value="P:killing of cells of another organism"/>
    <property type="evidence" value="ECO:0007669"/>
    <property type="project" value="UniProtKB-UniRule"/>
</dbReference>
<organism evidence="10 11">
    <name type="scientific">Thlaspi arvense</name>
    <name type="common">Field penny-cress</name>
    <dbReference type="NCBI Taxonomy" id="13288"/>
    <lineage>
        <taxon>Eukaryota</taxon>
        <taxon>Viridiplantae</taxon>
        <taxon>Streptophyta</taxon>
        <taxon>Embryophyta</taxon>
        <taxon>Tracheophyta</taxon>
        <taxon>Spermatophyta</taxon>
        <taxon>Magnoliopsida</taxon>
        <taxon>eudicotyledons</taxon>
        <taxon>Gunneridae</taxon>
        <taxon>Pentapetalae</taxon>
        <taxon>rosids</taxon>
        <taxon>malvids</taxon>
        <taxon>Brassicales</taxon>
        <taxon>Brassicaceae</taxon>
        <taxon>Thlaspideae</taxon>
        <taxon>Thlaspi</taxon>
    </lineage>
</organism>
<evidence type="ECO:0000256" key="1">
    <source>
        <dbReference type="ARBA" id="ARBA00004613"/>
    </source>
</evidence>
<dbReference type="Proteomes" id="UP000836841">
    <property type="component" value="Chromosome 7"/>
</dbReference>
<evidence type="ECO:0000256" key="5">
    <source>
        <dbReference type="ARBA" id="ARBA00022577"/>
    </source>
</evidence>
<evidence type="ECO:0000256" key="4">
    <source>
        <dbReference type="ARBA" id="ARBA00022529"/>
    </source>
</evidence>
<evidence type="ECO:0000313" key="10">
    <source>
        <dbReference type="EMBL" id="CAH2077379.1"/>
    </source>
</evidence>
<name>A0AAU9T425_THLAR</name>
<evidence type="ECO:0000256" key="6">
    <source>
        <dbReference type="ARBA" id="ARBA00022729"/>
    </source>
</evidence>
<dbReference type="GO" id="GO:0005576">
    <property type="term" value="C:extracellular region"/>
    <property type="evidence" value="ECO:0007669"/>
    <property type="project" value="UniProtKB-SubCell"/>
</dbReference>
<keyword evidence="8" id="KW-1015">Disulfide bond</keyword>
<dbReference type="AlphaFoldDB" id="A0AAU9T425"/>
<keyword evidence="3 9" id="KW-0964">Secreted</keyword>
<evidence type="ECO:0000256" key="8">
    <source>
        <dbReference type="ARBA" id="ARBA00023157"/>
    </source>
</evidence>
<comment type="similarity">
    <text evidence="2 9">Belongs to the DEFL family.</text>
</comment>
<keyword evidence="5 9" id="KW-0295">Fungicide</keyword>
<evidence type="ECO:0000313" key="11">
    <source>
        <dbReference type="Proteomes" id="UP000836841"/>
    </source>
</evidence>
<dbReference type="GO" id="GO:0050832">
    <property type="term" value="P:defense response to fungus"/>
    <property type="evidence" value="ECO:0007669"/>
    <property type="project" value="UniProtKB-UniRule"/>
</dbReference>